<evidence type="ECO:0000313" key="5">
    <source>
        <dbReference type="EMBL" id="KDQ64130.1"/>
    </source>
</evidence>
<dbReference type="InterPro" id="IPR001251">
    <property type="entry name" value="CRAL-TRIO_dom"/>
</dbReference>
<dbReference type="STRING" id="933084.A0A067QD73"/>
<feature type="compositionally biased region" description="Low complexity" evidence="3">
    <location>
        <begin position="9"/>
        <end position="26"/>
    </location>
</feature>
<feature type="compositionally biased region" description="Polar residues" evidence="3">
    <location>
        <begin position="40"/>
        <end position="52"/>
    </location>
</feature>
<sequence length="2725" mass="302706">MPVIPVRRASASAGHVAANAASGSSSKVHRSNDSYHAYTGHSTAQPSNNSGLYGSIPGPSTTPQQKVIHVLVNRLKNKLPCNSGLSLETIEADRAVQQAVESLVELSRDSLDIIAWALSELLEKLAKQTDPNGHFTIEVLQSQLFILKVLAGAMSSRWYSSQDNPRSSSRASKPSIHGALISGMNKPGSPVPSQGHPKQRNVSSDHFSTSPTFSEPIPLDDNCARYILSVMVLFLRQTAPLEHRLMSSANLHFDSSTSFYDLESVDLPRPTSPGLDVWAEASVFPASNAAGLPKPAIRTQASLSSMASNGSTRTTSFIPIPHHSLSLERTPPTLCRSSMQLNVLVSKFAGRIVYHLSASNWSVVFNRIRNKIHFLATASEDNPDIIDLGLMTHSALDRVRLIQIMQELSSLLLNMKREAQAAVAIPLRSAIWKWIDLFPEEFNDAVRSARRMEGAAERVFDLLYERNDAENRRSLWPTLTVLMCISSERLRTDQENHFVEQLVRNITTWTKLAEIALVCALDVCRAAIRVRPEGEIPLISIATDIAHEIKVRLHLWKHSGQKPFWESGDEIDVSLFTDVLTTLFRFLPEDESIAMFKACLEPERSDAVKTIAIKAALALTLEAPSIPWQPPREKLDEMIAPRLRSIFKSVATRTSELDPQGNVRRSAARPKSKRYTSETLSDRELLILAICSLWRANYHYYFIALQILDTPDWVPVAIKVWESPMDSCVKQSSAWSIRYLGELIFSMTPNDKYFKDAVLWMKLAIPSTFISLGTNLLNSRIDLKSQRMWIDLMHDLLAVYTKETEYEEIKALQIDSNRVAAFALTEIAFLVSLTSVDHTVSRLAAQCLQLIAKAEQQPGAPPHPNMSEEERTKRHQIYDQLGDRNRVAMGRVGEQKRIRKLLKSIASPSPAHIAVWEECYWRWCSLAELTVRAPMDALDGQNGHNPIPDMSMTHEQRHFQWQNLTLFLAAFGSACAGDHHDMAALTATIPAKYLPDNMRVLRDPEDLVGSFISNSMDLLVSDTASVRDVAREALGAELSPRLHSRLLKHLEEVVLDVVNGGSSEWAEHFAIFLEQFIAVLKLLIENVEDPAEELKGIDLNQTLFALASFIAHFHDPASYRTRMRFTSLCESVYARMESLVLRKDSHMCHELLDIVMEWIQDPSTVRTDEVNMSSLRTAVRLMDRLQLEKTEGAAGDSSGHVASRLFIRYSSLLLRALDFGRSAVLMPDDNVSDISSYSQRTRASRRDSELRELVVTGLAHLVISNTESSFKHCLPLAYDDDFRKRAIFANVFSRVLSQGTKFDSASATAIATRRSRLCEVSHFLLGVLAVAICETCPSSEVDVIIPVLFNLFDTRASLMHLMKTMIDREIAHTSDETDLFRGNSTCCRLLSAFARQHGYNYLRSLITPLIKTMTSLPAGRGYELDPTKIGDQDVLQNKKNVEVVATSFLAVISASVPSLPSMFREICAHIAKAVHEVWPEAKFAALGAFIFLRFISPAIVAPDIVDVEVPKDDGGVIRRGLMVIAKIIQNLANNIFFGKEAHMEILNDFLRDNIVNVTRYLSEVNKYSTSGADEDANEWLGNRYDDTDTIVLHRFFEKHADKVGKELLSLSKPATEGDPAVDGKQAWDALCAALVDLGQPLEVPRLSPLTSSEHRDYHDLMSRYNHRSTDSVRDLFVETDIPKVSIPAIFVLRASKVDVEALDVELLMFHVFKTLALPAYESRMFEVIVDCTAFTGSSEVPVQWIKYCTEVIPWDVRQRFMTAYILNPNALTQRYLRRLYNISAGSEVRAYPSVDELLGHVPEACLAALSYPTSLEREPYEGFKDIVMRHAQQMRMPVLVDVGLTHLRITSVKPQPISPNLSCKSTEIISLAEVTDVYNVSTGYDPYEFIIRRSRHGVTLYFSSILRDAIVKAIRSAKGRMRSTHIPALGRFSRLSNVSATLLHVGLYSVGLEDEDVRLAAYDLLAAVCSYLDYDGSPVVPSKAGFVPAHPTTFVLNLSERLASHVPHLTLDFFSEVAAGMDKGGVAQKIFCLQYMSPWVKNLSHFPNPASPYYEHSGARLRDCVRLLVELTITEHELDALFQKYIWAEIGKLDSNVVNVVLDELMRTAMDGGIDSRRCEIVTNTLAAMSSLNTRGRIISKLRKVLGKTSTKPTKTLAENVHWNEIASLIRLVLVVSAPCKQVAFNQFYVPELVYLVALLAGIGQTAVRASIYGIVMNMLQALYLAFAEDPVASVEIRGLLDECTQTDTLRLFGLTRASPTTEFSSFDAPSDRVFIEMGEQLTSLLVRVMDVGATSKGLLNVWRARWMSLVTSTAFQLSPAIQSRAFINLGTLATSDVDDDLLYQMLVAFKTSLSQSDETNTLSVVTMLRCLSRVIPALVEGSRYLSQVFWLAVALLQSSQVSFYAEAADLLRVSVEKLDVQGALKDRGLATTLLDARAPLEDVACQLDQILGLSFDSNFSFSLASIIFKGVRHSGLRPSATALLKVLLRASVRSAEPVEALDGLAPPLSSEATGYFLALVPLCASYEGYAGLLKDCNADSFWYPRQEPRTRGDSIVPRAPFEYLGIADSNSALLVTSFLGTMLATAQGDDAETEMLYNLLSDMANIYPEIVQLTFESLQDRIKDTFAHSSNPAILSAVSNVFRVAMQDPTRNGIVRGSSSSLSTVDEATSNGPGRNHLMALEELNMQGLPSTFTFLPSGKGLGTKMLNWIPGLVVKIIDSGVSD</sequence>
<keyword evidence="2" id="KW-0597">Phosphoprotein</keyword>
<protein>
    <recommendedName>
        <fullName evidence="4">Ras-GAP domain-containing protein</fullName>
    </recommendedName>
</protein>
<dbReference type="SMART" id="SM00323">
    <property type="entry name" value="RasGAP"/>
    <property type="match status" value="1"/>
</dbReference>
<keyword evidence="6" id="KW-1185">Reference proteome</keyword>
<feature type="region of interest" description="Disordered" evidence="3">
    <location>
        <begin position="1"/>
        <end position="52"/>
    </location>
</feature>
<feature type="region of interest" description="Disordered" evidence="3">
    <location>
        <begin position="160"/>
        <end position="214"/>
    </location>
</feature>
<feature type="compositionally biased region" description="Polar residues" evidence="3">
    <location>
        <begin position="200"/>
        <end position="213"/>
    </location>
</feature>
<dbReference type="Pfam" id="PF13716">
    <property type="entry name" value="CRAL_TRIO_2"/>
    <property type="match status" value="1"/>
</dbReference>
<name>A0A067QD73_9AGAM</name>
<dbReference type="InterPro" id="IPR016024">
    <property type="entry name" value="ARM-type_fold"/>
</dbReference>
<feature type="domain" description="Ras-GAP" evidence="4">
    <location>
        <begin position="1340"/>
        <end position="1533"/>
    </location>
</feature>
<gene>
    <name evidence="5" type="ORF">JAAARDRAFT_118551</name>
</gene>
<evidence type="ECO:0000259" key="4">
    <source>
        <dbReference type="PROSITE" id="PS50018"/>
    </source>
</evidence>
<dbReference type="Proteomes" id="UP000027265">
    <property type="component" value="Unassembled WGS sequence"/>
</dbReference>
<dbReference type="Gene3D" id="3.40.525.10">
    <property type="entry name" value="CRAL-TRIO lipid binding domain"/>
    <property type="match status" value="1"/>
</dbReference>
<dbReference type="SUPFAM" id="SSF48371">
    <property type="entry name" value="ARM repeat"/>
    <property type="match status" value="1"/>
</dbReference>
<dbReference type="Pfam" id="PF00616">
    <property type="entry name" value="RasGAP"/>
    <property type="match status" value="2"/>
</dbReference>
<dbReference type="InterPro" id="IPR011993">
    <property type="entry name" value="PH-like_dom_sf"/>
</dbReference>
<dbReference type="HOGENOM" id="CLU_000249_0_2_1"/>
<dbReference type="PROSITE" id="PS50018">
    <property type="entry name" value="RAS_GTPASE_ACTIV_2"/>
    <property type="match status" value="1"/>
</dbReference>
<dbReference type="GO" id="GO:0005096">
    <property type="term" value="F:GTPase activator activity"/>
    <property type="evidence" value="ECO:0007669"/>
    <property type="project" value="UniProtKB-KW"/>
</dbReference>
<evidence type="ECO:0000256" key="2">
    <source>
        <dbReference type="ARBA" id="ARBA00022553"/>
    </source>
</evidence>
<evidence type="ECO:0000313" key="6">
    <source>
        <dbReference type="Proteomes" id="UP000027265"/>
    </source>
</evidence>
<dbReference type="OrthoDB" id="28245at2759"/>
<dbReference type="PANTHER" id="PTHR10194:SF142">
    <property type="entry name" value="NEUROFIBROMIN"/>
    <property type="match status" value="1"/>
</dbReference>
<feature type="compositionally biased region" description="Polar residues" evidence="3">
    <location>
        <begin position="160"/>
        <end position="172"/>
    </location>
</feature>
<dbReference type="EMBL" id="KL197709">
    <property type="protein sequence ID" value="KDQ64130.1"/>
    <property type="molecule type" value="Genomic_DNA"/>
</dbReference>
<dbReference type="InterPro" id="IPR023152">
    <property type="entry name" value="RasGAP_CS"/>
</dbReference>
<dbReference type="PANTHER" id="PTHR10194">
    <property type="entry name" value="RAS GTPASE-ACTIVATING PROTEINS"/>
    <property type="match status" value="1"/>
</dbReference>
<dbReference type="Gene3D" id="2.30.29.30">
    <property type="entry name" value="Pleckstrin-homology domain (PH domain)/Phosphotyrosine-binding domain (PTB)"/>
    <property type="match status" value="1"/>
</dbReference>
<evidence type="ECO:0000256" key="3">
    <source>
        <dbReference type="SAM" id="MobiDB-lite"/>
    </source>
</evidence>
<proteinExistence type="predicted"/>
<dbReference type="InterPro" id="IPR039360">
    <property type="entry name" value="Ras_GTPase"/>
</dbReference>
<dbReference type="SUPFAM" id="SSF48350">
    <property type="entry name" value="GTPase activation domain, GAP"/>
    <property type="match status" value="1"/>
</dbReference>
<dbReference type="Gene3D" id="1.10.506.10">
    <property type="entry name" value="GTPase Activation - p120gap, domain 1"/>
    <property type="match status" value="2"/>
</dbReference>
<organism evidence="5 6">
    <name type="scientific">Jaapia argillacea MUCL 33604</name>
    <dbReference type="NCBI Taxonomy" id="933084"/>
    <lineage>
        <taxon>Eukaryota</taxon>
        <taxon>Fungi</taxon>
        <taxon>Dikarya</taxon>
        <taxon>Basidiomycota</taxon>
        <taxon>Agaricomycotina</taxon>
        <taxon>Agaricomycetes</taxon>
        <taxon>Agaricomycetidae</taxon>
        <taxon>Jaapiales</taxon>
        <taxon>Jaapiaceae</taxon>
        <taxon>Jaapia</taxon>
    </lineage>
</organism>
<reference evidence="6" key="1">
    <citation type="journal article" date="2014" name="Proc. Natl. Acad. Sci. U.S.A.">
        <title>Extensive sampling of basidiomycete genomes demonstrates inadequacy of the white-rot/brown-rot paradigm for wood decay fungi.</title>
        <authorList>
            <person name="Riley R."/>
            <person name="Salamov A.A."/>
            <person name="Brown D.W."/>
            <person name="Nagy L.G."/>
            <person name="Floudas D."/>
            <person name="Held B.W."/>
            <person name="Levasseur A."/>
            <person name="Lombard V."/>
            <person name="Morin E."/>
            <person name="Otillar R."/>
            <person name="Lindquist E.A."/>
            <person name="Sun H."/>
            <person name="LaButti K.M."/>
            <person name="Schmutz J."/>
            <person name="Jabbour D."/>
            <person name="Luo H."/>
            <person name="Baker S.E."/>
            <person name="Pisabarro A.G."/>
            <person name="Walton J.D."/>
            <person name="Blanchette R.A."/>
            <person name="Henrissat B."/>
            <person name="Martin F."/>
            <person name="Cullen D."/>
            <person name="Hibbett D.S."/>
            <person name="Grigoriev I.V."/>
        </authorList>
    </citation>
    <scope>NUCLEOTIDE SEQUENCE [LARGE SCALE GENOMIC DNA]</scope>
    <source>
        <strain evidence="6">MUCL 33604</strain>
    </source>
</reference>
<dbReference type="PROSITE" id="PS00509">
    <property type="entry name" value="RAS_GTPASE_ACTIV_1"/>
    <property type="match status" value="1"/>
</dbReference>
<dbReference type="InterPro" id="IPR001936">
    <property type="entry name" value="RasGAP_dom"/>
</dbReference>
<accession>A0A067QD73</accession>
<evidence type="ECO:0000256" key="1">
    <source>
        <dbReference type="ARBA" id="ARBA00022468"/>
    </source>
</evidence>
<dbReference type="InParanoid" id="A0A067QD73"/>
<dbReference type="InterPro" id="IPR036865">
    <property type="entry name" value="CRAL-TRIO_dom_sf"/>
</dbReference>
<dbReference type="InterPro" id="IPR008936">
    <property type="entry name" value="Rho_GTPase_activation_prot"/>
</dbReference>
<keyword evidence="1" id="KW-0343">GTPase activation</keyword>